<reference evidence="2 3" key="1">
    <citation type="journal article" date="2013" name="Chin. Sci. Bull.">
        <title>Genome survey uncovers the secrets of sex and lifestyle in caterpillar fungus.</title>
        <authorList>
            <person name="Hu X."/>
            <person name="Zhang Y."/>
            <person name="Xiao G."/>
            <person name="Zheng P."/>
            <person name="Xia Y."/>
            <person name="Zhang X."/>
            <person name="St Leger R.J."/>
            <person name="Liu X."/>
            <person name="Wang C."/>
        </authorList>
    </citation>
    <scope>NUCLEOTIDE SEQUENCE [LARGE SCALE GENOMIC DNA]</scope>
    <source>
        <strain evidence="3">Co18 / CGMCC 3.14243</strain>
        <tissue evidence="2">Fruit-body</tissue>
    </source>
</reference>
<organism evidence="2 3">
    <name type="scientific">Ophiocordyceps sinensis (strain Co18 / CGMCC 3.14243)</name>
    <name type="common">Yarsagumba caterpillar fungus</name>
    <name type="synonym">Hirsutella sinensis</name>
    <dbReference type="NCBI Taxonomy" id="911162"/>
    <lineage>
        <taxon>Eukaryota</taxon>
        <taxon>Fungi</taxon>
        <taxon>Dikarya</taxon>
        <taxon>Ascomycota</taxon>
        <taxon>Pezizomycotina</taxon>
        <taxon>Sordariomycetes</taxon>
        <taxon>Hypocreomycetidae</taxon>
        <taxon>Hypocreales</taxon>
        <taxon>Ophiocordycipitaceae</taxon>
        <taxon>Ophiocordyceps</taxon>
    </lineage>
</organism>
<proteinExistence type="predicted"/>
<dbReference type="OrthoDB" id="5307791at2759"/>
<dbReference type="InterPro" id="IPR018724">
    <property type="entry name" value="2OG-Fe_dioxygenase"/>
</dbReference>
<dbReference type="Pfam" id="PF10014">
    <property type="entry name" value="2OG-Fe_Oxy_2"/>
    <property type="match status" value="1"/>
</dbReference>
<feature type="compositionally biased region" description="Basic and acidic residues" evidence="1">
    <location>
        <begin position="96"/>
        <end position="106"/>
    </location>
</feature>
<sequence>MAYLAPARRAVRASASVLYPVEMAPMACRGKRLLHESVTAKAHESVTVKAHESVTAKAIVTTKAHESVTKAVDVAHSQASRAQQPPPFSSPQLGKMKPEHPPEHPSVKTSSANQLNILNQIHKPEFYEAVAKIMDIRQQYIQDRFVFVKSRDMVPLVLGLGAKQHDMARLQLVSDNLRGDPTLPFRRTRNGRFCIDFDTNTLRRLEFQPFTLTVQEDFKRYDSGNIRRFDEVQDELQLNSVFQALFVFKAMVLHGISIARRLKLQYDSNKWVCTLFSTRTFTNSDILGEPALEGVHSDGVDHTMTSFLGSSNMAPNSAATFLHDMAESTGIRLAETSPHHLLSRVQHRNFLDTLVVIDHERKHSLSPVYSIDKSKEARRDMLVFFTRKPVEKTHVSGSMDSLTPHPDMPMEIPIFAPRSH</sequence>
<dbReference type="EMBL" id="KE652313">
    <property type="protein sequence ID" value="EQL02394.1"/>
    <property type="molecule type" value="Genomic_DNA"/>
</dbReference>
<dbReference type="AlphaFoldDB" id="T5AIG5"/>
<dbReference type="Gene3D" id="2.60.120.620">
    <property type="entry name" value="q2cbj1_9rhob like domain"/>
    <property type="match status" value="1"/>
</dbReference>
<protein>
    <submittedName>
        <fullName evidence="2">TqaL</fullName>
    </submittedName>
</protein>
<accession>T5AIG5</accession>
<dbReference type="Proteomes" id="UP000019374">
    <property type="component" value="Unassembled WGS sequence"/>
</dbReference>
<feature type="region of interest" description="Disordered" evidence="1">
    <location>
        <begin position="74"/>
        <end position="110"/>
    </location>
</feature>
<dbReference type="HOGENOM" id="CLU_054080_0_0_1"/>
<evidence type="ECO:0000313" key="3">
    <source>
        <dbReference type="Proteomes" id="UP000019374"/>
    </source>
</evidence>
<feature type="region of interest" description="Disordered" evidence="1">
    <location>
        <begin position="395"/>
        <end position="420"/>
    </location>
</feature>
<evidence type="ECO:0000313" key="2">
    <source>
        <dbReference type="EMBL" id="EQL02394.1"/>
    </source>
</evidence>
<evidence type="ECO:0000256" key="1">
    <source>
        <dbReference type="SAM" id="MobiDB-lite"/>
    </source>
</evidence>
<name>T5AIG5_OPHSC</name>
<dbReference type="eggNOG" id="ENOG502SJ8U">
    <property type="taxonomic scope" value="Eukaryota"/>
</dbReference>
<dbReference type="GO" id="GO:0051213">
    <property type="term" value="F:dioxygenase activity"/>
    <property type="evidence" value="ECO:0007669"/>
    <property type="project" value="InterPro"/>
</dbReference>
<gene>
    <name evidence="2" type="ORF">OCS_01892</name>
</gene>